<evidence type="ECO:0000313" key="2">
    <source>
        <dbReference type="Proteomes" id="UP000002943"/>
    </source>
</evidence>
<name>E3BJB1_9VIBR</name>
<evidence type="ECO:0008006" key="3">
    <source>
        <dbReference type="Google" id="ProtNLM"/>
    </source>
</evidence>
<dbReference type="Proteomes" id="UP000002943">
    <property type="component" value="Unassembled WGS sequence"/>
</dbReference>
<dbReference type="InterPro" id="IPR025514">
    <property type="entry name" value="DUF4402"/>
</dbReference>
<evidence type="ECO:0000313" key="1">
    <source>
        <dbReference type="EMBL" id="EFP96680.1"/>
    </source>
</evidence>
<proteinExistence type="predicted"/>
<dbReference type="Pfam" id="PF14352">
    <property type="entry name" value="DUF4402"/>
    <property type="match status" value="1"/>
</dbReference>
<keyword evidence="2" id="KW-1185">Reference proteome</keyword>
<dbReference type="EMBL" id="AEIU01000069">
    <property type="protein sequence ID" value="EFP96680.1"/>
    <property type="molecule type" value="Genomic_DNA"/>
</dbReference>
<gene>
    <name evidence="1" type="ORF">VIBC2010_06919</name>
</gene>
<accession>E3BJB1</accession>
<reference evidence="1 2" key="1">
    <citation type="journal article" date="2012" name="Int. J. Syst. Evol. Microbiol.">
        <title>Vibrio caribbeanicus sp. nov., isolated from the marine sponge Scleritoderma cyanea.</title>
        <authorList>
            <person name="Hoffmann M."/>
            <person name="Monday S.R."/>
            <person name="Allard M.W."/>
            <person name="Strain E.A."/>
            <person name="Whittaker P."/>
            <person name="Naum M."/>
            <person name="McCarthy P.J."/>
            <person name="Lopez J.V."/>
            <person name="Fischer M."/>
            <person name="Brown E.W."/>
        </authorList>
    </citation>
    <scope>NUCLEOTIDE SEQUENCE [LARGE SCALE GENOMIC DNA]</scope>
    <source>
        <strain evidence="1 2">ATCC BAA-2122</strain>
    </source>
</reference>
<organism evidence="1 2">
    <name type="scientific">Vibrio caribbeanicus ATCC BAA-2122</name>
    <dbReference type="NCBI Taxonomy" id="796620"/>
    <lineage>
        <taxon>Bacteria</taxon>
        <taxon>Pseudomonadati</taxon>
        <taxon>Pseudomonadota</taxon>
        <taxon>Gammaproteobacteria</taxon>
        <taxon>Vibrionales</taxon>
        <taxon>Vibrionaceae</taxon>
        <taxon>Vibrio</taxon>
    </lineage>
</organism>
<comment type="caution">
    <text evidence="1">The sequence shown here is derived from an EMBL/GenBank/DDBJ whole genome shotgun (WGS) entry which is preliminary data.</text>
</comment>
<dbReference type="STRING" id="796620.VIBC2010_06919"/>
<dbReference type="AlphaFoldDB" id="E3BJB1"/>
<sequence>MHRYFIFLILLLIAGKSIAALAIVPENMDIQFPGDYISGSTQIAISKPQNNQLFVARFFVRGEPGKRIIITAPKNQYIFHEKLNRKIKIQRFFYGCGFSKRGVAKIKNNGESRLLCVGAKAKVGAKVPSGVYSGSLSFEVNYK</sequence>
<dbReference type="eggNOG" id="ENOG5031NN8">
    <property type="taxonomic scope" value="Bacteria"/>
</dbReference>
<dbReference type="RefSeq" id="WP_009601110.1">
    <property type="nucleotide sequence ID" value="NZ_AEIU01000069.1"/>
</dbReference>
<protein>
    <recommendedName>
        <fullName evidence="3">DUF4402 domain-containing protein</fullName>
    </recommendedName>
</protein>